<sequence length="335" mass="37310">MKLLLLGAGGFLGSHIVEHMIARGDYDITGADISDTKLAGISGSNFEFIKADLMGNTEVVEGLIKNADIVVDLISMPNPSLYVSDPLKIFNVTFRRNLEVVDLCVKHQKRLIQYSTSEIYGRPQSNTYQEDITPLVMGPVTNQRWIYAVSKQMLERVIHAYSLRDELEYSIIRPFNAIGPRLDYLVEGGTMGGPRVVAHFVSALLEDGPMYLVDGGLQRRSFTAVQDASTAFAAILDSPDAHNQIYHYGNPGNDTSIKGLAELMLEIYEEITGKASGAYLEVVDAEQFYGKGYEDTTRVPPDISKLRSIGWEPKVSLRQTLTETLRYYMNQRGLL</sequence>
<dbReference type="PANTHER" id="PTHR43245">
    <property type="entry name" value="BIFUNCTIONAL POLYMYXIN RESISTANCE PROTEIN ARNA"/>
    <property type="match status" value="1"/>
</dbReference>
<dbReference type="AlphaFoldDB" id="A0A3B0STI9"/>
<evidence type="ECO:0000259" key="1">
    <source>
        <dbReference type="Pfam" id="PF01370"/>
    </source>
</evidence>
<name>A0A3B0STI9_9ZZZZ</name>
<protein>
    <recommendedName>
        <fullName evidence="1">NAD-dependent epimerase/dehydratase domain-containing protein</fullName>
    </recommendedName>
</protein>
<dbReference type="SUPFAM" id="SSF51735">
    <property type="entry name" value="NAD(P)-binding Rossmann-fold domains"/>
    <property type="match status" value="1"/>
</dbReference>
<evidence type="ECO:0000313" key="2">
    <source>
        <dbReference type="EMBL" id="VAW09215.1"/>
    </source>
</evidence>
<reference evidence="2" key="1">
    <citation type="submission" date="2018-06" db="EMBL/GenBank/DDBJ databases">
        <authorList>
            <person name="Zhirakovskaya E."/>
        </authorList>
    </citation>
    <scope>NUCLEOTIDE SEQUENCE</scope>
</reference>
<proteinExistence type="predicted"/>
<dbReference type="Gene3D" id="3.40.50.720">
    <property type="entry name" value="NAD(P)-binding Rossmann-like Domain"/>
    <property type="match status" value="1"/>
</dbReference>
<gene>
    <name evidence="2" type="ORF">MNBD_ACTINO02-3077</name>
</gene>
<feature type="domain" description="NAD-dependent epimerase/dehydratase" evidence="1">
    <location>
        <begin position="4"/>
        <end position="246"/>
    </location>
</feature>
<dbReference type="EMBL" id="UOEK01000535">
    <property type="protein sequence ID" value="VAW09215.1"/>
    <property type="molecule type" value="Genomic_DNA"/>
</dbReference>
<organism evidence="2">
    <name type="scientific">hydrothermal vent metagenome</name>
    <dbReference type="NCBI Taxonomy" id="652676"/>
    <lineage>
        <taxon>unclassified sequences</taxon>
        <taxon>metagenomes</taxon>
        <taxon>ecological metagenomes</taxon>
    </lineage>
</organism>
<dbReference type="Pfam" id="PF01370">
    <property type="entry name" value="Epimerase"/>
    <property type="match status" value="1"/>
</dbReference>
<dbReference type="InterPro" id="IPR036291">
    <property type="entry name" value="NAD(P)-bd_dom_sf"/>
</dbReference>
<accession>A0A3B0STI9</accession>
<dbReference type="NCBIfam" id="NF008872">
    <property type="entry name" value="PRK11908.1"/>
    <property type="match status" value="1"/>
</dbReference>
<dbReference type="InterPro" id="IPR001509">
    <property type="entry name" value="Epimerase_deHydtase"/>
</dbReference>
<dbReference type="PANTHER" id="PTHR43245:SF13">
    <property type="entry name" value="UDP-D-APIOSE_UDP-D-XYLOSE SYNTHASE 2"/>
    <property type="match status" value="1"/>
</dbReference>
<dbReference type="InterPro" id="IPR050177">
    <property type="entry name" value="Lipid_A_modif_metabolic_enz"/>
</dbReference>